<evidence type="ECO:0000256" key="4">
    <source>
        <dbReference type="ARBA" id="ARBA00022692"/>
    </source>
</evidence>
<evidence type="ECO:0000256" key="1">
    <source>
        <dbReference type="ARBA" id="ARBA00004429"/>
    </source>
</evidence>
<keyword evidence="6 7" id="KW-0472">Membrane</keyword>
<feature type="transmembrane region" description="Helical" evidence="7">
    <location>
        <begin position="296"/>
        <end position="313"/>
    </location>
</feature>
<feature type="transmembrane region" description="Helical" evidence="7">
    <location>
        <begin position="319"/>
        <end position="339"/>
    </location>
</feature>
<feature type="transmembrane region" description="Helical" evidence="7">
    <location>
        <begin position="379"/>
        <end position="406"/>
    </location>
</feature>
<feature type="domain" description="Major facilitator superfamily (MFS) profile" evidence="8">
    <location>
        <begin position="228"/>
        <end position="419"/>
    </location>
</feature>
<name>A0ABV8LGU4_9ACTN</name>
<evidence type="ECO:0000259" key="8">
    <source>
        <dbReference type="PROSITE" id="PS50850"/>
    </source>
</evidence>
<keyword evidence="2" id="KW-0813">Transport</keyword>
<sequence length="419" mass="44048">MTATPLARRFLIDLTPLRHTTYRRVFVGNAFGFFGAQFTAVAVPVQMYALTKSSLWVGLLGLAGFVPMLVFSIWGGAYADAMDRRRLLLTSSVIVWLATLFLFVATVTGLVNPVLLLIALFVQTTGFAVSTPTRQSILPRLVGEADLASATTLNFTMMNAMIVFGPLAAGMLLAFAPGRGGLTVAYLFDALLFTASLWATYRLPQLPAHDSAAPAGWRSIVDGFGFLLRTPILLASFAVDLVAMVIALPRALFPQLGAERFGGDGAAVGWLYAAIAIGTVAAGLTSGWISRVRRQGLALLAAVVGWGAAVAAAGFVHQLWLVVLLLAVGGVFDLVSSVYRNIIMLEACPDELRGRVQGVRTAVVVGGPRLGDLRAGATAAAFGVTGAWVGGGVACVLLVVTLAVVVPSLVRYTKPRTVG</sequence>
<dbReference type="PROSITE" id="PS50850">
    <property type="entry name" value="MFS"/>
    <property type="match status" value="1"/>
</dbReference>
<comment type="subcellular location">
    <subcellularLocation>
        <location evidence="1">Cell inner membrane</location>
        <topology evidence="1">Multi-pass membrane protein</topology>
    </subcellularLocation>
</comment>
<dbReference type="Gene3D" id="1.20.1250.20">
    <property type="entry name" value="MFS general substrate transporter like domains"/>
    <property type="match status" value="1"/>
</dbReference>
<feature type="transmembrane region" description="Helical" evidence="7">
    <location>
        <begin position="226"/>
        <end position="248"/>
    </location>
</feature>
<dbReference type="PANTHER" id="PTHR23513">
    <property type="entry name" value="INTEGRAL MEMBRANE EFFLUX PROTEIN-RELATED"/>
    <property type="match status" value="1"/>
</dbReference>
<protein>
    <submittedName>
        <fullName evidence="9">MFS transporter</fullName>
    </submittedName>
</protein>
<dbReference type="PANTHER" id="PTHR23513:SF9">
    <property type="entry name" value="ENTEROBACTIN EXPORTER ENTS"/>
    <property type="match status" value="1"/>
</dbReference>
<dbReference type="RefSeq" id="WP_253758417.1">
    <property type="nucleotide sequence ID" value="NZ_JAMZDZ010000001.1"/>
</dbReference>
<evidence type="ECO:0000313" key="9">
    <source>
        <dbReference type="EMBL" id="MFC4130162.1"/>
    </source>
</evidence>
<gene>
    <name evidence="9" type="ORF">ACFOZ4_06030</name>
</gene>
<evidence type="ECO:0000256" key="3">
    <source>
        <dbReference type="ARBA" id="ARBA00022475"/>
    </source>
</evidence>
<evidence type="ECO:0000256" key="2">
    <source>
        <dbReference type="ARBA" id="ARBA00022448"/>
    </source>
</evidence>
<feature type="transmembrane region" description="Helical" evidence="7">
    <location>
        <begin position="268"/>
        <end position="289"/>
    </location>
</feature>
<feature type="transmembrane region" description="Helical" evidence="7">
    <location>
        <begin position="26"/>
        <end position="49"/>
    </location>
</feature>
<keyword evidence="5 7" id="KW-1133">Transmembrane helix</keyword>
<evidence type="ECO:0000256" key="6">
    <source>
        <dbReference type="ARBA" id="ARBA00023136"/>
    </source>
</evidence>
<keyword evidence="4 7" id="KW-0812">Transmembrane</keyword>
<proteinExistence type="predicted"/>
<feature type="transmembrane region" description="Helical" evidence="7">
    <location>
        <begin position="153"/>
        <end position="176"/>
    </location>
</feature>
<keyword evidence="3" id="KW-1003">Cell membrane</keyword>
<evidence type="ECO:0000256" key="7">
    <source>
        <dbReference type="SAM" id="Phobius"/>
    </source>
</evidence>
<organism evidence="9 10">
    <name type="scientific">Hamadaea flava</name>
    <dbReference type="NCBI Taxonomy" id="1742688"/>
    <lineage>
        <taxon>Bacteria</taxon>
        <taxon>Bacillati</taxon>
        <taxon>Actinomycetota</taxon>
        <taxon>Actinomycetes</taxon>
        <taxon>Micromonosporales</taxon>
        <taxon>Micromonosporaceae</taxon>
        <taxon>Hamadaea</taxon>
    </lineage>
</organism>
<evidence type="ECO:0000313" key="10">
    <source>
        <dbReference type="Proteomes" id="UP001595816"/>
    </source>
</evidence>
<dbReference type="InterPro" id="IPR036259">
    <property type="entry name" value="MFS_trans_sf"/>
</dbReference>
<accession>A0ABV8LGU4</accession>
<keyword evidence="10" id="KW-1185">Reference proteome</keyword>
<comment type="caution">
    <text evidence="9">The sequence shown here is derived from an EMBL/GenBank/DDBJ whole genome shotgun (WGS) entry which is preliminary data.</text>
</comment>
<evidence type="ECO:0000256" key="5">
    <source>
        <dbReference type="ARBA" id="ARBA00022989"/>
    </source>
</evidence>
<dbReference type="Proteomes" id="UP001595816">
    <property type="component" value="Unassembled WGS sequence"/>
</dbReference>
<dbReference type="InterPro" id="IPR010290">
    <property type="entry name" value="TM_effector"/>
</dbReference>
<reference evidence="10" key="1">
    <citation type="journal article" date="2019" name="Int. J. Syst. Evol. Microbiol.">
        <title>The Global Catalogue of Microorganisms (GCM) 10K type strain sequencing project: providing services to taxonomists for standard genome sequencing and annotation.</title>
        <authorList>
            <consortium name="The Broad Institute Genomics Platform"/>
            <consortium name="The Broad Institute Genome Sequencing Center for Infectious Disease"/>
            <person name="Wu L."/>
            <person name="Ma J."/>
        </authorList>
    </citation>
    <scope>NUCLEOTIDE SEQUENCE [LARGE SCALE GENOMIC DNA]</scope>
    <source>
        <strain evidence="10">CGMCC 4.7289</strain>
    </source>
</reference>
<feature type="transmembrane region" description="Helical" evidence="7">
    <location>
        <begin position="55"/>
        <end position="75"/>
    </location>
</feature>
<dbReference type="InterPro" id="IPR020846">
    <property type="entry name" value="MFS_dom"/>
</dbReference>
<dbReference type="Pfam" id="PF05977">
    <property type="entry name" value="MFS_3"/>
    <property type="match status" value="1"/>
</dbReference>
<dbReference type="CDD" id="cd06173">
    <property type="entry name" value="MFS_MefA_like"/>
    <property type="match status" value="1"/>
</dbReference>
<dbReference type="SUPFAM" id="SSF103473">
    <property type="entry name" value="MFS general substrate transporter"/>
    <property type="match status" value="1"/>
</dbReference>
<dbReference type="EMBL" id="JBHSAY010000005">
    <property type="protein sequence ID" value="MFC4130162.1"/>
    <property type="molecule type" value="Genomic_DNA"/>
</dbReference>